<sequence>MLFKDGKTAASWAISAEYFPDTSNHDPETIPVLKLLLPHQQFLYGITGRRAGERPTIHSGVFSRRLPPFLHPFLHPVPIAVDMGRVDVLELIFRSTAPPTPETALEVLAMALDATVHAPDPEVVRTILENTPVDVTALIPRPPYIHTNKWDTYSKRDIHSTQATRPLLPRTSPPPLSPHRLVVEEEHNPEKGHGHGNGHGNGDVTASSSRATRTSSGASACWCGTARAGRSPPCRRRGRRPRGRRPRGRRLGETALDVLGEMLEGQADHAKEGGWAWHCLERLRRAVVLDWEGREGVRR</sequence>
<evidence type="ECO:0000313" key="3">
    <source>
        <dbReference type="Proteomes" id="UP001197093"/>
    </source>
</evidence>
<accession>A0AAD4ETD4</accession>
<keyword evidence="3" id="KW-1185">Reference proteome</keyword>
<dbReference type="AlphaFoldDB" id="A0AAD4ETD4"/>
<feature type="region of interest" description="Disordered" evidence="1">
    <location>
        <begin position="187"/>
        <end position="252"/>
    </location>
</feature>
<dbReference type="EMBL" id="JAHCVI010000003">
    <property type="protein sequence ID" value="KAG7287321.1"/>
    <property type="molecule type" value="Genomic_DNA"/>
</dbReference>
<feature type="compositionally biased region" description="Low complexity" evidence="1">
    <location>
        <begin position="205"/>
        <end position="220"/>
    </location>
</feature>
<evidence type="ECO:0000313" key="2">
    <source>
        <dbReference type="EMBL" id="KAG7287321.1"/>
    </source>
</evidence>
<protein>
    <submittedName>
        <fullName evidence="2">Uncharacterized protein</fullName>
    </submittedName>
</protein>
<name>A0AAD4ETD4_9PEZI</name>
<gene>
    <name evidence="2" type="ORF">NEMBOFW57_006830</name>
</gene>
<reference evidence="2" key="1">
    <citation type="submission" date="2023-02" db="EMBL/GenBank/DDBJ databases">
        <authorList>
            <person name="Palmer J.M."/>
        </authorList>
    </citation>
    <scope>NUCLEOTIDE SEQUENCE</scope>
    <source>
        <strain evidence="2">FW57</strain>
    </source>
</reference>
<organism evidence="2 3">
    <name type="scientific">Staphylotrichum longicolle</name>
    <dbReference type="NCBI Taxonomy" id="669026"/>
    <lineage>
        <taxon>Eukaryota</taxon>
        <taxon>Fungi</taxon>
        <taxon>Dikarya</taxon>
        <taxon>Ascomycota</taxon>
        <taxon>Pezizomycotina</taxon>
        <taxon>Sordariomycetes</taxon>
        <taxon>Sordariomycetidae</taxon>
        <taxon>Sordariales</taxon>
        <taxon>Chaetomiaceae</taxon>
        <taxon>Staphylotrichum</taxon>
    </lineage>
</organism>
<feature type="compositionally biased region" description="Basic residues" evidence="1">
    <location>
        <begin position="233"/>
        <end position="249"/>
    </location>
</feature>
<proteinExistence type="predicted"/>
<comment type="caution">
    <text evidence="2">The sequence shown here is derived from an EMBL/GenBank/DDBJ whole genome shotgun (WGS) entry which is preliminary data.</text>
</comment>
<dbReference type="Proteomes" id="UP001197093">
    <property type="component" value="Unassembled WGS sequence"/>
</dbReference>
<evidence type="ECO:0000256" key="1">
    <source>
        <dbReference type="SAM" id="MobiDB-lite"/>
    </source>
</evidence>